<dbReference type="RefSeq" id="WP_041881822.1">
    <property type="nucleotide sequence ID" value="NZ_CP157278.1"/>
</dbReference>
<reference evidence="16 17" key="1">
    <citation type="submission" date="2015-01" db="EMBL/GenBank/DDBJ databases">
        <title>Draft genome sequence of Pedobacter sp. NL19 isolated from sludge of an effluent treatment pond in an abandoned uranium mine.</title>
        <authorList>
            <person name="Santos T."/>
            <person name="Caetano T."/>
            <person name="Covas C."/>
            <person name="Cruz A."/>
            <person name="Mendo S."/>
        </authorList>
    </citation>
    <scope>NUCLEOTIDE SEQUENCE [LARGE SCALE GENOMIC DNA]</scope>
    <source>
        <strain evidence="16 17">NL19</strain>
    </source>
</reference>
<keyword evidence="3" id="KW-0028">Amino-acid biosynthesis</keyword>
<keyword evidence="2" id="KW-0963">Cytoplasm</keyword>
<comment type="caution">
    <text evidence="16">The sequence shown here is derived from an EMBL/GenBank/DDBJ whole genome shotgun (WGS) entry which is preliminary data.</text>
</comment>
<dbReference type="FunFam" id="3.30.360.10:FF:000009">
    <property type="entry name" value="4-hydroxy-tetrahydrodipicolinate reductase"/>
    <property type="match status" value="1"/>
</dbReference>
<dbReference type="GO" id="GO:0009089">
    <property type="term" value="P:lysine biosynthetic process via diaminopimelate"/>
    <property type="evidence" value="ECO:0007669"/>
    <property type="project" value="UniProtKB-UniRule"/>
</dbReference>
<evidence type="ECO:0000313" key="16">
    <source>
        <dbReference type="EMBL" id="KIO77170.1"/>
    </source>
</evidence>
<dbReference type="CDD" id="cd02274">
    <property type="entry name" value="DHDPR_N"/>
    <property type="match status" value="1"/>
</dbReference>
<evidence type="ECO:0000256" key="7">
    <source>
        <dbReference type="ARBA" id="ARBA00023027"/>
    </source>
</evidence>
<comment type="similarity">
    <text evidence="1">Belongs to the DapB family.</text>
</comment>
<dbReference type="NCBIfam" id="TIGR00036">
    <property type="entry name" value="dapB"/>
    <property type="match status" value="1"/>
</dbReference>
<evidence type="ECO:0000256" key="9">
    <source>
        <dbReference type="ARBA" id="ARBA00037922"/>
    </source>
</evidence>
<evidence type="ECO:0000256" key="10">
    <source>
        <dbReference type="ARBA" id="ARBA00038983"/>
    </source>
</evidence>
<dbReference type="EC" id="1.17.1.8" evidence="10 13"/>
<comment type="catalytic activity">
    <reaction evidence="11">
        <text>(S)-2,3,4,5-tetrahydrodipicolinate + NADP(+) + H2O = (2S,4S)-4-hydroxy-2,3,4,5-tetrahydrodipicolinate + NADPH + H(+)</text>
        <dbReference type="Rhea" id="RHEA:35331"/>
        <dbReference type="ChEBI" id="CHEBI:15377"/>
        <dbReference type="ChEBI" id="CHEBI:15378"/>
        <dbReference type="ChEBI" id="CHEBI:16845"/>
        <dbReference type="ChEBI" id="CHEBI:57783"/>
        <dbReference type="ChEBI" id="CHEBI:58349"/>
        <dbReference type="ChEBI" id="CHEBI:67139"/>
        <dbReference type="EC" id="1.17.1.8"/>
    </reaction>
</comment>
<dbReference type="PANTHER" id="PTHR20836:SF0">
    <property type="entry name" value="4-HYDROXY-TETRAHYDRODIPICOLINATE REDUCTASE 1, CHLOROPLASTIC-RELATED"/>
    <property type="match status" value="1"/>
</dbReference>
<dbReference type="EMBL" id="JXRA01000044">
    <property type="protein sequence ID" value="KIO77170.1"/>
    <property type="molecule type" value="Genomic_DNA"/>
</dbReference>
<dbReference type="GO" id="GO:0019877">
    <property type="term" value="P:diaminopimelate biosynthetic process"/>
    <property type="evidence" value="ECO:0007669"/>
    <property type="project" value="UniProtKB-KW"/>
</dbReference>
<dbReference type="OrthoDB" id="9790352at2"/>
<comment type="pathway">
    <text evidence="9">Amino-acid biosynthesis; L-lysine biosynthesis via DAP pathway; (S)-tetrahydrodipicolinate from L-aspartate: step 4/4.</text>
</comment>
<organism evidence="16 17">
    <name type="scientific">Pedobacter lusitanus</name>
    <dbReference type="NCBI Taxonomy" id="1503925"/>
    <lineage>
        <taxon>Bacteria</taxon>
        <taxon>Pseudomonadati</taxon>
        <taxon>Bacteroidota</taxon>
        <taxon>Sphingobacteriia</taxon>
        <taxon>Sphingobacteriales</taxon>
        <taxon>Sphingobacteriaceae</taxon>
        <taxon>Pedobacter</taxon>
    </lineage>
</organism>
<evidence type="ECO:0000256" key="5">
    <source>
        <dbReference type="ARBA" id="ARBA00022915"/>
    </source>
</evidence>
<dbReference type="GO" id="GO:0008839">
    <property type="term" value="F:4-hydroxy-tetrahydrodipicolinate reductase"/>
    <property type="evidence" value="ECO:0007669"/>
    <property type="project" value="UniProtKB-UniRule"/>
</dbReference>
<evidence type="ECO:0000256" key="4">
    <source>
        <dbReference type="ARBA" id="ARBA00022857"/>
    </source>
</evidence>
<dbReference type="InterPro" id="IPR023940">
    <property type="entry name" value="DHDPR_bac"/>
</dbReference>
<dbReference type="Gene3D" id="3.30.360.10">
    <property type="entry name" value="Dihydrodipicolinate Reductase, domain 2"/>
    <property type="match status" value="1"/>
</dbReference>
<accession>A0A0D0GLU5</accession>
<keyword evidence="6" id="KW-0560">Oxidoreductase</keyword>
<dbReference type="InterPro" id="IPR036291">
    <property type="entry name" value="NAD(P)-bd_dom_sf"/>
</dbReference>
<dbReference type="InterPro" id="IPR000846">
    <property type="entry name" value="DapB_N"/>
</dbReference>
<protein>
    <recommendedName>
        <fullName evidence="10 13">4-hydroxy-tetrahydrodipicolinate reductase</fullName>
        <ecNumber evidence="10 13">1.17.1.8</ecNumber>
    </recommendedName>
</protein>
<dbReference type="PIRSF" id="PIRSF000161">
    <property type="entry name" value="DHPR"/>
    <property type="match status" value="1"/>
</dbReference>
<keyword evidence="4" id="KW-0521">NADP</keyword>
<feature type="domain" description="Dihydrodipicolinate reductase N-terminal" evidence="14">
    <location>
        <begin position="7"/>
        <end position="131"/>
    </location>
</feature>
<dbReference type="STRING" id="1503925.TH53_11085"/>
<evidence type="ECO:0000259" key="15">
    <source>
        <dbReference type="Pfam" id="PF05173"/>
    </source>
</evidence>
<evidence type="ECO:0000256" key="3">
    <source>
        <dbReference type="ARBA" id="ARBA00022605"/>
    </source>
</evidence>
<dbReference type="InterPro" id="IPR022663">
    <property type="entry name" value="DapB_C"/>
</dbReference>
<dbReference type="Pfam" id="PF05173">
    <property type="entry name" value="DapB_C"/>
    <property type="match status" value="1"/>
</dbReference>
<dbReference type="Pfam" id="PF01113">
    <property type="entry name" value="DapB_N"/>
    <property type="match status" value="1"/>
</dbReference>
<dbReference type="Proteomes" id="UP000032049">
    <property type="component" value="Unassembled WGS sequence"/>
</dbReference>
<keyword evidence="17" id="KW-1185">Reference proteome</keyword>
<dbReference type="AlphaFoldDB" id="A0A0D0GLU5"/>
<evidence type="ECO:0000256" key="8">
    <source>
        <dbReference type="ARBA" id="ARBA00023154"/>
    </source>
</evidence>
<evidence type="ECO:0000259" key="14">
    <source>
        <dbReference type="Pfam" id="PF01113"/>
    </source>
</evidence>
<proteinExistence type="inferred from homology"/>
<dbReference type="SUPFAM" id="SSF55347">
    <property type="entry name" value="Glyceraldehyde-3-phosphate dehydrogenase-like, C-terminal domain"/>
    <property type="match status" value="1"/>
</dbReference>
<evidence type="ECO:0000256" key="13">
    <source>
        <dbReference type="NCBIfam" id="TIGR00036"/>
    </source>
</evidence>
<evidence type="ECO:0000256" key="2">
    <source>
        <dbReference type="ARBA" id="ARBA00022490"/>
    </source>
</evidence>
<dbReference type="Gene3D" id="3.40.50.720">
    <property type="entry name" value="NAD(P)-binding Rossmann-like Domain"/>
    <property type="match status" value="1"/>
</dbReference>
<evidence type="ECO:0000256" key="12">
    <source>
        <dbReference type="ARBA" id="ARBA00049396"/>
    </source>
</evidence>
<evidence type="ECO:0000256" key="11">
    <source>
        <dbReference type="ARBA" id="ARBA00049080"/>
    </source>
</evidence>
<dbReference type="SUPFAM" id="SSF51735">
    <property type="entry name" value="NAD(P)-binding Rossmann-fold domains"/>
    <property type="match status" value="1"/>
</dbReference>
<feature type="domain" description="Dihydrodipicolinate reductase C-terminal" evidence="15">
    <location>
        <begin position="135"/>
        <end position="256"/>
    </location>
</feature>
<comment type="catalytic activity">
    <reaction evidence="12">
        <text>(S)-2,3,4,5-tetrahydrodipicolinate + NAD(+) + H2O = (2S,4S)-4-hydroxy-2,3,4,5-tetrahydrodipicolinate + NADH + H(+)</text>
        <dbReference type="Rhea" id="RHEA:35323"/>
        <dbReference type="ChEBI" id="CHEBI:15377"/>
        <dbReference type="ChEBI" id="CHEBI:15378"/>
        <dbReference type="ChEBI" id="CHEBI:16845"/>
        <dbReference type="ChEBI" id="CHEBI:57540"/>
        <dbReference type="ChEBI" id="CHEBI:57945"/>
        <dbReference type="ChEBI" id="CHEBI:67139"/>
        <dbReference type="EC" id="1.17.1.8"/>
    </reaction>
</comment>
<dbReference type="PANTHER" id="PTHR20836">
    <property type="entry name" value="DIHYDRODIPICOLINATE REDUCTASE"/>
    <property type="match status" value="1"/>
</dbReference>
<gene>
    <name evidence="16" type="ORF">TH53_11085</name>
</gene>
<evidence type="ECO:0000313" key="17">
    <source>
        <dbReference type="Proteomes" id="UP000032049"/>
    </source>
</evidence>
<keyword evidence="5" id="KW-0220">Diaminopimelate biosynthesis</keyword>
<keyword evidence="8" id="KW-0457">Lysine biosynthesis</keyword>
<evidence type="ECO:0000256" key="6">
    <source>
        <dbReference type="ARBA" id="ARBA00023002"/>
    </source>
</evidence>
<keyword evidence="7" id="KW-0520">NAD</keyword>
<evidence type="ECO:0000256" key="1">
    <source>
        <dbReference type="ARBA" id="ARBA00006642"/>
    </source>
</evidence>
<sequence length="275" mass="29614">MTKTKKIQICVAGATGWAGSELCRGIVLTEDLELVSAVSRTNANKDLNVLLNLSQDNNIPVFGTIEEALAVPCDVLVDYTKPDIAKHQVITAIHKGVNVVVGTSGLSDADYQEIGSIAEQKQQSVLAVGNFAISVVLLNKFAEMAAGYMPQWEIIDYASDRKIDSPSGSALELANRLSKVRESVKTIPVEETKGIKETRGADINGMQVHAVRLPGFIISLETIFGMTDEKLIIKHEAGGSAKPYVQGALLAIRKVDSFTGLKRGLDSVMDFNSQI</sequence>
<name>A0A0D0GLU5_9SPHI</name>
<dbReference type="GO" id="GO:0005829">
    <property type="term" value="C:cytosol"/>
    <property type="evidence" value="ECO:0007669"/>
    <property type="project" value="TreeGrafter"/>
</dbReference>